<dbReference type="AlphaFoldDB" id="A0A6C0IQ52"/>
<protein>
    <submittedName>
        <fullName evidence="2">Uncharacterized protein</fullName>
    </submittedName>
</protein>
<proteinExistence type="predicted"/>
<sequence length="281" mass="33300">MTAYIQSLLFEPYNMSSATYIDDIRELMFTMDYKKKYANRHAISKQPDMFAEKKTEENNSPKYVDTPVGTESPVVVSQHSYRRPRQKDTLFWCMYIAKYGYDEYLEIQSNYGTRQLDIQQKIGAHIKKNMVLLKNVNTRITKAATQEILSELLTDSRSTSMHVLYAYAVYYNMNLILMHPSNEYYLEIQSDTMEEDMDIFLMQKDDRQQYSIREAPLSVDEYRELVDNKFKLDSHIRPLKAIGNYKTEDIYRVAEKVGIDLTTKRTKTELYNVITEKIQWY</sequence>
<reference evidence="2" key="1">
    <citation type="journal article" date="2020" name="Nature">
        <title>Giant virus diversity and host interactions through global metagenomics.</title>
        <authorList>
            <person name="Schulz F."/>
            <person name="Roux S."/>
            <person name="Paez-Espino D."/>
            <person name="Jungbluth S."/>
            <person name="Walsh D.A."/>
            <person name="Denef V.J."/>
            <person name="McMahon K.D."/>
            <person name="Konstantinidis K.T."/>
            <person name="Eloe-Fadrosh E.A."/>
            <person name="Kyrpides N.C."/>
            <person name="Woyke T."/>
        </authorList>
    </citation>
    <scope>NUCLEOTIDE SEQUENCE</scope>
    <source>
        <strain evidence="2">GVMAG-M-3300024261-26</strain>
    </source>
</reference>
<name>A0A6C0IQ52_9ZZZZ</name>
<feature type="region of interest" description="Disordered" evidence="1">
    <location>
        <begin position="48"/>
        <end position="69"/>
    </location>
</feature>
<dbReference type="EMBL" id="MN740228">
    <property type="protein sequence ID" value="QHT94625.1"/>
    <property type="molecule type" value="Genomic_DNA"/>
</dbReference>
<feature type="compositionally biased region" description="Basic and acidic residues" evidence="1">
    <location>
        <begin position="50"/>
        <end position="59"/>
    </location>
</feature>
<organism evidence="2">
    <name type="scientific">viral metagenome</name>
    <dbReference type="NCBI Taxonomy" id="1070528"/>
    <lineage>
        <taxon>unclassified sequences</taxon>
        <taxon>metagenomes</taxon>
        <taxon>organismal metagenomes</taxon>
    </lineage>
</organism>
<evidence type="ECO:0000313" key="2">
    <source>
        <dbReference type="EMBL" id="QHT94625.1"/>
    </source>
</evidence>
<evidence type="ECO:0000256" key="1">
    <source>
        <dbReference type="SAM" id="MobiDB-lite"/>
    </source>
</evidence>
<accession>A0A6C0IQ52</accession>